<dbReference type="EMBL" id="JBHTAR010000011">
    <property type="protein sequence ID" value="MFC7201021.1"/>
    <property type="molecule type" value="Genomic_DNA"/>
</dbReference>
<accession>A0ABD5Z778</accession>
<dbReference type="RefSeq" id="WP_279527780.1">
    <property type="nucleotide sequence ID" value="NZ_CP122312.1"/>
</dbReference>
<dbReference type="Proteomes" id="UP001596447">
    <property type="component" value="Unassembled WGS sequence"/>
</dbReference>
<proteinExistence type="predicted"/>
<keyword evidence="2" id="KW-1185">Reference proteome</keyword>
<reference evidence="1 2" key="1">
    <citation type="journal article" date="2019" name="Int. J. Syst. Evol. Microbiol.">
        <title>The Global Catalogue of Microorganisms (GCM) 10K type strain sequencing project: providing services to taxonomists for standard genome sequencing and annotation.</title>
        <authorList>
            <consortium name="The Broad Institute Genomics Platform"/>
            <consortium name="The Broad Institute Genome Sequencing Center for Infectious Disease"/>
            <person name="Wu L."/>
            <person name="Ma J."/>
        </authorList>
    </citation>
    <scope>NUCLEOTIDE SEQUENCE [LARGE SCALE GENOMIC DNA]</scope>
    <source>
        <strain evidence="1 2">XZGYJ-43</strain>
    </source>
</reference>
<gene>
    <name evidence="1" type="ORF">ACFQJ9_16685</name>
</gene>
<keyword evidence="1" id="KW-0540">Nuclease</keyword>
<dbReference type="AlphaFoldDB" id="A0ABD5Z778"/>
<dbReference type="Pfam" id="PF18780">
    <property type="entry name" value="HNH_repeat"/>
    <property type="match status" value="1"/>
</dbReference>
<dbReference type="GO" id="GO:0004519">
    <property type="term" value="F:endonuclease activity"/>
    <property type="evidence" value="ECO:0007669"/>
    <property type="project" value="UniProtKB-KW"/>
</dbReference>
<organism evidence="1 2">
    <name type="scientific">Halospeciosus flavus</name>
    <dbReference type="NCBI Taxonomy" id="3032283"/>
    <lineage>
        <taxon>Archaea</taxon>
        <taxon>Methanobacteriati</taxon>
        <taxon>Methanobacteriota</taxon>
        <taxon>Stenosarchaea group</taxon>
        <taxon>Halobacteria</taxon>
        <taxon>Halobacteriales</taxon>
        <taxon>Halobacteriaceae</taxon>
        <taxon>Halospeciosus</taxon>
    </lineage>
</organism>
<sequence length="195" mass="22160">MTTTDACIDALQRAARTLGDSPTKAQYEELGYTPASATIMRVMGGWNAAKEHAGLETYDKSEYGGPSVAPKPDWVELPEDKVWEDISGNQRWYYKNRRKEIDKKERRRAEMRRWVHDYKAAECECARCGEGDPACLDFHHTGEKELGVSNMVSYGYGKVALRDEIERCVVLCANCHRKEHYEVPSIPDDSPSQHS</sequence>
<evidence type="ECO:0000313" key="1">
    <source>
        <dbReference type="EMBL" id="MFC7201021.1"/>
    </source>
</evidence>
<comment type="caution">
    <text evidence="1">The sequence shown here is derived from an EMBL/GenBank/DDBJ whole genome shotgun (WGS) entry which is preliminary data.</text>
</comment>
<keyword evidence="1" id="KW-0255">Endonuclease</keyword>
<keyword evidence="1" id="KW-0378">Hydrolase</keyword>
<evidence type="ECO:0000313" key="2">
    <source>
        <dbReference type="Proteomes" id="UP001596447"/>
    </source>
</evidence>
<protein>
    <submittedName>
        <fullName evidence="1">Homing endonuclease associated repeat-containing protein</fullName>
    </submittedName>
</protein>
<name>A0ABD5Z778_9EURY</name>
<dbReference type="InterPro" id="IPR041025">
    <property type="entry name" value="HNH_repeat"/>
</dbReference>